<keyword evidence="2" id="KW-0732">Signal</keyword>
<proteinExistence type="predicted"/>
<feature type="compositionally biased region" description="Polar residues" evidence="1">
    <location>
        <begin position="92"/>
        <end position="103"/>
    </location>
</feature>
<accession>A0ABQ8EYB9</accession>
<evidence type="ECO:0000313" key="4">
    <source>
        <dbReference type="Proteomes" id="UP001648503"/>
    </source>
</evidence>
<dbReference type="Proteomes" id="UP001648503">
    <property type="component" value="Unassembled WGS sequence"/>
</dbReference>
<dbReference type="EMBL" id="JAFCIX010000494">
    <property type="protein sequence ID" value="KAH6588731.1"/>
    <property type="molecule type" value="Genomic_DNA"/>
</dbReference>
<feature type="region of interest" description="Disordered" evidence="1">
    <location>
        <begin position="47"/>
        <end position="115"/>
    </location>
</feature>
<protein>
    <recommendedName>
        <fullName evidence="5">Ribosome recycling factor domain-containing protein</fullName>
    </recommendedName>
</protein>
<feature type="signal peptide" evidence="2">
    <location>
        <begin position="1"/>
        <end position="18"/>
    </location>
</feature>
<comment type="caution">
    <text evidence="3">The sequence shown here is derived from an EMBL/GenBank/DDBJ whole genome shotgun (WGS) entry which is preliminary data.</text>
</comment>
<name>A0ABQ8EYB9_9FUNG</name>
<feature type="chain" id="PRO_5045317173" description="Ribosome recycling factor domain-containing protein" evidence="2">
    <location>
        <begin position="19"/>
        <end position="318"/>
    </location>
</feature>
<feature type="compositionally biased region" description="Low complexity" evidence="1">
    <location>
        <begin position="60"/>
        <end position="85"/>
    </location>
</feature>
<sequence>MRVGTGIILSVLSSSVFAAVIPNYDSHGILLVRRTVNPDNRAVLWKRADEDQEEPGPSNSGAGSSAGSSRSESASAGDDAGASAGDDAEASTSNGESNPNNSRGKSRLSKMGRPFRTFRTNLKTAKQEVALEHDEKNLQNAIKALTKATEGETKDKFISDIEKNLRIALELARGFMKAFDTKDKRPFFLIFPEGKNQKSLIKKITTMQKNAKNAVEKHVNGITRVLIYIKVRPRSVIDELKKITRSIFRMHRLTVGLHDRVYIKLIPKVKLEGNKENVKVTENYMSKMRDYRDGASEALKSIKREIRSGGVKLKRKAP</sequence>
<evidence type="ECO:0008006" key="5">
    <source>
        <dbReference type="Google" id="ProtNLM"/>
    </source>
</evidence>
<evidence type="ECO:0000313" key="3">
    <source>
        <dbReference type="EMBL" id="KAH6588731.1"/>
    </source>
</evidence>
<evidence type="ECO:0000256" key="1">
    <source>
        <dbReference type="SAM" id="MobiDB-lite"/>
    </source>
</evidence>
<reference evidence="3 4" key="1">
    <citation type="submission" date="2021-02" db="EMBL/GenBank/DDBJ databases">
        <title>Variation within the Batrachochytrium salamandrivorans European outbreak.</title>
        <authorList>
            <person name="Kelly M."/>
            <person name="Pasmans F."/>
            <person name="Shea T.P."/>
            <person name="Munoz J.F."/>
            <person name="Carranza S."/>
            <person name="Cuomo C.A."/>
            <person name="Martel A."/>
        </authorList>
    </citation>
    <scope>NUCLEOTIDE SEQUENCE [LARGE SCALE GENOMIC DNA]</scope>
    <source>
        <strain evidence="3 4">AMFP18/2</strain>
    </source>
</reference>
<gene>
    <name evidence="3" type="ORF">BASA50_010531</name>
</gene>
<keyword evidence="4" id="KW-1185">Reference proteome</keyword>
<organism evidence="3 4">
    <name type="scientific">Batrachochytrium salamandrivorans</name>
    <dbReference type="NCBI Taxonomy" id="1357716"/>
    <lineage>
        <taxon>Eukaryota</taxon>
        <taxon>Fungi</taxon>
        <taxon>Fungi incertae sedis</taxon>
        <taxon>Chytridiomycota</taxon>
        <taxon>Chytridiomycota incertae sedis</taxon>
        <taxon>Chytridiomycetes</taxon>
        <taxon>Rhizophydiales</taxon>
        <taxon>Rhizophydiales incertae sedis</taxon>
        <taxon>Batrachochytrium</taxon>
    </lineage>
</organism>
<evidence type="ECO:0000256" key="2">
    <source>
        <dbReference type="SAM" id="SignalP"/>
    </source>
</evidence>